<evidence type="ECO:0000313" key="2">
    <source>
        <dbReference type="EMBL" id="GAH83458.1"/>
    </source>
</evidence>
<accession>X1KN72</accession>
<keyword evidence="1" id="KW-1133">Transmembrane helix</keyword>
<feature type="transmembrane region" description="Helical" evidence="1">
    <location>
        <begin position="40"/>
        <end position="61"/>
    </location>
</feature>
<feature type="non-terminal residue" evidence="2">
    <location>
        <position position="99"/>
    </location>
</feature>
<sequence length="99" mass="11401">MENIMKQFWLFIIITYCLSWLLWLPGVLYTYGIIGGDIEIYGILGMLGTFIPSLIGIVLYIVDKKKGVKNDLYDGIFNYKLGWWWIPTLLLIPLIAVLA</sequence>
<reference evidence="2" key="1">
    <citation type="journal article" date="2014" name="Front. Microbiol.">
        <title>High frequency of phylogenetically diverse reductive dehalogenase-homologous genes in deep subseafloor sedimentary metagenomes.</title>
        <authorList>
            <person name="Kawai M."/>
            <person name="Futagami T."/>
            <person name="Toyoda A."/>
            <person name="Takaki Y."/>
            <person name="Nishi S."/>
            <person name="Hori S."/>
            <person name="Arai W."/>
            <person name="Tsubouchi T."/>
            <person name="Morono Y."/>
            <person name="Uchiyama I."/>
            <person name="Ito T."/>
            <person name="Fujiyama A."/>
            <person name="Inagaki F."/>
            <person name="Takami H."/>
        </authorList>
    </citation>
    <scope>NUCLEOTIDE SEQUENCE</scope>
    <source>
        <strain evidence="2">Expedition CK06-06</strain>
    </source>
</reference>
<protein>
    <submittedName>
        <fullName evidence="2">Uncharacterized protein</fullName>
    </submittedName>
</protein>
<feature type="transmembrane region" description="Helical" evidence="1">
    <location>
        <begin position="81"/>
        <end position="98"/>
    </location>
</feature>
<evidence type="ECO:0000256" key="1">
    <source>
        <dbReference type="SAM" id="Phobius"/>
    </source>
</evidence>
<keyword evidence="1" id="KW-0472">Membrane</keyword>
<comment type="caution">
    <text evidence="2">The sequence shown here is derived from an EMBL/GenBank/DDBJ whole genome shotgun (WGS) entry which is preliminary data.</text>
</comment>
<feature type="transmembrane region" description="Helical" evidence="1">
    <location>
        <begin position="9"/>
        <end position="34"/>
    </location>
</feature>
<proteinExistence type="predicted"/>
<name>X1KN72_9ZZZZ</name>
<gene>
    <name evidence="2" type="ORF">S03H2_57719</name>
</gene>
<organism evidence="2">
    <name type="scientific">marine sediment metagenome</name>
    <dbReference type="NCBI Taxonomy" id="412755"/>
    <lineage>
        <taxon>unclassified sequences</taxon>
        <taxon>metagenomes</taxon>
        <taxon>ecological metagenomes</taxon>
    </lineage>
</organism>
<dbReference type="EMBL" id="BARU01037010">
    <property type="protein sequence ID" value="GAH83458.1"/>
    <property type="molecule type" value="Genomic_DNA"/>
</dbReference>
<dbReference type="AlphaFoldDB" id="X1KN72"/>
<keyword evidence="1" id="KW-0812">Transmembrane</keyword>